<comment type="caution">
    <text evidence="1">The sequence shown here is derived from an EMBL/GenBank/DDBJ whole genome shotgun (WGS) entry which is preliminary data.</text>
</comment>
<dbReference type="EMBL" id="JABTEG010000003">
    <property type="protein sequence ID" value="KAG4305595.1"/>
    <property type="molecule type" value="Genomic_DNA"/>
</dbReference>
<reference evidence="1 2" key="1">
    <citation type="journal article" date="2021" name="Commun. Biol.">
        <title>Genomic insights into the host specific adaptation of the Pneumocystis genus.</title>
        <authorList>
            <person name="Cisse O.H."/>
            <person name="Ma L."/>
            <person name="Dekker J.P."/>
            <person name="Khil P.P."/>
            <person name="Youn J.-H."/>
            <person name="Brenchley J.M."/>
            <person name="Blair R."/>
            <person name="Pahar B."/>
            <person name="Chabe M."/>
            <person name="Van Rompay K.K.A."/>
            <person name="Keesler R."/>
            <person name="Sukura A."/>
            <person name="Hirsch V."/>
            <person name="Kutty G."/>
            <person name="Liu Y."/>
            <person name="Peng L."/>
            <person name="Chen J."/>
            <person name="Song J."/>
            <person name="Weissenbacher-Lang C."/>
            <person name="Xu J."/>
            <person name="Upham N.S."/>
            <person name="Stajich J.E."/>
            <person name="Cuomo C.A."/>
            <person name="Cushion M.T."/>
            <person name="Kovacs J.A."/>
        </authorList>
    </citation>
    <scope>NUCLEOTIDE SEQUENCE [LARGE SCALE GENOMIC DNA]</scope>
    <source>
        <strain evidence="1 2">RABM</strain>
    </source>
</reference>
<name>A0ACB7CDZ7_9ASCO</name>
<sequence>MQKDDTNISSKFAISQTPKETSISKNIFSKAREFFSPLAWKQSSYQSSQNKIQDQFLDSKNEEENHVEVHNHNFFQKNVMEHNIFEKIENNKFKEHEISSKVSSEMFSENNMDAFPVNLNTKIESTLSNKMSTPNEILSSFFSQKGNSPLNTVEIEGVISLMSKNAMSNIDFSSFVTPLRTSQQSTFSIPNSSSTPTFDSSVKFGSCIPTFSRSRTHSTFGPTISTPFRRRKFTQRSSFRMNDTSKNLFPSKYDLLATIEINENQNNKSEFDIQSVLSPYASPSTPRRATYLKHGSNLNAVNQKKKHKSVAEKIEETIHSNMLSSHVDRKNIQNIETPYKKYKPVISSNLQNVVSIETDNETDLKDNNLRTDSTKNYINTLSKLPISKNLITEEVFSENRNSTLQAFKNDEKISTLPTHAFAFKLSNDNESSSICSLGNLDKYIFIPSDFLIQDERFQGTSDIYSLNQKSYLAEETLCASNKSLKHKILKVIDPNLLPKFPFSILSSKEVKNKIKNILLVPEIQLHKYVFTSSVYFWGFLLKLGICYDFQILTTRSESIKKIARNFPVQETLDDSNKFLFFIALILGKNHNNPKVCKEVLEKRCKELKNSITVLNSACKDPESLCNSLNANNYIESAYKKLIKDLEKILKLKYPTNNDCLKLETTCFFLEGTSVNSLSELCNELRNICYKKKRENIADAILLVALRESLNTYESCRENIRKYCSILDLRSDELMRKCLWKEQTCLYLLNIVKKKCTSLEKNVQSANNRKLLEVICLQLFYECGIYSPNCKGIETIKNFQKPCIGNDKECFVSHISDMSIYNYFPFDFKISLEKTLDLFGIYSYAASRGVIISERAAFPKIDYLLALLIQDIALDYDSPDPQKDKCEILLKNNCTFLNDISSDFHIECKKASDRNLEKTICKKLKKKLEKYCIILRDTLTNKGLGYNVDNYGIKYTKIIPWIELNTNALTEEECLILQSECYYLEQNCYGMLKHPCNNLRALCYKKSRDALVMRMIETMFHKNSNETLIDKPLEHCIKFLLKKHSDMSQNEDLVEKVIFPNKTCKELVNIVENQCISTRNILINLNDFKTKSCEILISQCKRLVQECYIVLKDLCNALYNNCEFVNRMSQLKILMLGEMSDSLRNQSSCEKKLKDICLFSEYSKNKTIAYSCGNRKNSCVFIVKQVQEHCIHFKNHMEKSKIITSAEKNKIDRNKCIIWEIYCAVLRGNCPNILNNECSVLRKACASFVNLPKPIPIPTTKSTSKSSSNEPTDTIKTEDVDRTKTEDVDRTKTKDGDRTKTEDGDRIKGTGQKIEKFQRKIICLIAGVILGILFIIWY</sequence>
<keyword evidence="2" id="KW-1185">Reference proteome</keyword>
<gene>
    <name evidence="1" type="ORF">PORY_001151</name>
</gene>
<evidence type="ECO:0000313" key="2">
    <source>
        <dbReference type="Proteomes" id="UP000768646"/>
    </source>
</evidence>
<accession>A0ACB7CDZ7</accession>
<dbReference type="Proteomes" id="UP000768646">
    <property type="component" value="Unassembled WGS sequence"/>
</dbReference>
<evidence type="ECO:0000313" key="1">
    <source>
        <dbReference type="EMBL" id="KAG4305595.1"/>
    </source>
</evidence>
<organism evidence="1 2">
    <name type="scientific">Pneumocystis oryctolagi</name>
    <dbReference type="NCBI Taxonomy" id="42067"/>
    <lineage>
        <taxon>Eukaryota</taxon>
        <taxon>Fungi</taxon>
        <taxon>Dikarya</taxon>
        <taxon>Ascomycota</taxon>
        <taxon>Taphrinomycotina</taxon>
        <taxon>Pneumocystomycetes</taxon>
        <taxon>Pneumocystaceae</taxon>
        <taxon>Pneumocystis</taxon>
    </lineage>
</organism>
<proteinExistence type="predicted"/>
<protein>
    <submittedName>
        <fullName evidence="1">Uncharacterized protein</fullName>
    </submittedName>
</protein>